<evidence type="ECO:0008006" key="4">
    <source>
        <dbReference type="Google" id="ProtNLM"/>
    </source>
</evidence>
<dbReference type="HOGENOM" id="CLU_2827290_0_0_10"/>
<accession>F3QT62</accession>
<organism evidence="2 3">
    <name type="scientific">Paraprevotella xylaniphila YIT 11841</name>
    <dbReference type="NCBI Taxonomy" id="762982"/>
    <lineage>
        <taxon>Bacteria</taxon>
        <taxon>Pseudomonadati</taxon>
        <taxon>Bacteroidota</taxon>
        <taxon>Bacteroidia</taxon>
        <taxon>Bacteroidales</taxon>
        <taxon>Prevotellaceae</taxon>
        <taxon>Paraprevotella</taxon>
    </lineage>
</organism>
<keyword evidence="1" id="KW-0732">Signal</keyword>
<feature type="chain" id="PRO_5003306242" description="Secretin/TonB short N-terminal domain-containing protein" evidence="1">
    <location>
        <begin position="28"/>
        <end position="66"/>
    </location>
</feature>
<sequence length="66" mass="7419">MFNAKRKKLLERFLILSLFCSSGAVWAQQGTVTLNLNNVTVKEALEQLNTQTSYSLWLNVGDVDLS</sequence>
<evidence type="ECO:0000256" key="1">
    <source>
        <dbReference type="SAM" id="SignalP"/>
    </source>
</evidence>
<name>F3QT62_9BACT</name>
<dbReference type="AlphaFoldDB" id="F3QT62"/>
<gene>
    <name evidence="2" type="ORF">HMPREF9442_01379</name>
</gene>
<evidence type="ECO:0000313" key="2">
    <source>
        <dbReference type="EMBL" id="EGG54883.1"/>
    </source>
</evidence>
<dbReference type="RefSeq" id="WP_008626434.1">
    <property type="nucleotide sequence ID" value="NZ_GL883837.1"/>
</dbReference>
<proteinExistence type="predicted"/>
<feature type="signal peptide" evidence="1">
    <location>
        <begin position="1"/>
        <end position="27"/>
    </location>
</feature>
<comment type="caution">
    <text evidence="2">The sequence shown here is derived from an EMBL/GenBank/DDBJ whole genome shotgun (WGS) entry which is preliminary data.</text>
</comment>
<dbReference type="Proteomes" id="UP000005546">
    <property type="component" value="Unassembled WGS sequence"/>
</dbReference>
<dbReference type="STRING" id="762982.HMPREF9442_01379"/>
<dbReference type="EMBL" id="AFBR01000035">
    <property type="protein sequence ID" value="EGG54883.1"/>
    <property type="molecule type" value="Genomic_DNA"/>
</dbReference>
<keyword evidence="3" id="KW-1185">Reference proteome</keyword>
<reference evidence="2 3" key="1">
    <citation type="submission" date="2011-02" db="EMBL/GenBank/DDBJ databases">
        <authorList>
            <person name="Weinstock G."/>
            <person name="Sodergren E."/>
            <person name="Clifton S."/>
            <person name="Fulton L."/>
            <person name="Fulton B."/>
            <person name="Courtney L."/>
            <person name="Fronick C."/>
            <person name="Harrison M."/>
            <person name="Strong C."/>
            <person name="Farmer C."/>
            <person name="Delahaunty K."/>
            <person name="Markovic C."/>
            <person name="Hall O."/>
            <person name="Minx P."/>
            <person name="Tomlinson C."/>
            <person name="Mitreva M."/>
            <person name="Hou S."/>
            <person name="Chen J."/>
            <person name="Wollam A."/>
            <person name="Pepin K.H."/>
            <person name="Johnson M."/>
            <person name="Bhonagiri V."/>
            <person name="Zhang X."/>
            <person name="Suruliraj S."/>
            <person name="Warren W."/>
            <person name="Chinwalla A."/>
            <person name="Mardis E.R."/>
            <person name="Wilson R.K."/>
        </authorList>
    </citation>
    <scope>NUCLEOTIDE SEQUENCE [LARGE SCALE GENOMIC DNA]</scope>
    <source>
        <strain evidence="2 3">YIT 11841</strain>
    </source>
</reference>
<evidence type="ECO:0000313" key="3">
    <source>
        <dbReference type="Proteomes" id="UP000005546"/>
    </source>
</evidence>
<protein>
    <recommendedName>
        <fullName evidence="4">Secretin/TonB short N-terminal domain-containing protein</fullName>
    </recommendedName>
</protein>